<keyword evidence="1" id="KW-0472">Membrane</keyword>
<feature type="transmembrane region" description="Helical" evidence="1">
    <location>
        <begin position="198"/>
        <end position="218"/>
    </location>
</feature>
<dbReference type="PANTHER" id="PTHR43229:SF6">
    <property type="entry name" value="ABC-TYPE MULTIDRUG TRANSPORT SYSTEM, PERMEASE COMPONENT"/>
    <property type="match status" value="1"/>
</dbReference>
<keyword evidence="3" id="KW-1185">Reference proteome</keyword>
<reference evidence="2 3" key="1">
    <citation type="journal article" date="2019" name="Int. J. Syst. Evol. Microbiol.">
        <title>The Global Catalogue of Microorganisms (GCM) 10K type strain sequencing project: providing services to taxonomists for standard genome sequencing and annotation.</title>
        <authorList>
            <consortium name="The Broad Institute Genomics Platform"/>
            <consortium name="The Broad Institute Genome Sequencing Center for Infectious Disease"/>
            <person name="Wu L."/>
            <person name="Ma J."/>
        </authorList>
    </citation>
    <scope>NUCLEOTIDE SEQUENCE [LARGE SCALE GENOMIC DNA]</scope>
    <source>
        <strain evidence="2 3">IBRC-M 10256</strain>
    </source>
</reference>
<dbReference type="InterPro" id="IPR051784">
    <property type="entry name" value="Nod_factor_ABC_transporter"/>
</dbReference>
<dbReference type="GeneID" id="73904922"/>
<organism evidence="2 3">
    <name type="scientific">Halovivax cerinus</name>
    <dbReference type="NCBI Taxonomy" id="1487865"/>
    <lineage>
        <taxon>Archaea</taxon>
        <taxon>Methanobacteriati</taxon>
        <taxon>Methanobacteriota</taxon>
        <taxon>Stenosarchaea group</taxon>
        <taxon>Halobacteria</taxon>
        <taxon>Halobacteriales</taxon>
        <taxon>Natrialbaceae</taxon>
        <taxon>Halovivax</taxon>
    </lineage>
</organism>
<evidence type="ECO:0000313" key="2">
    <source>
        <dbReference type="EMBL" id="MFC3956916.1"/>
    </source>
</evidence>
<evidence type="ECO:0000256" key="1">
    <source>
        <dbReference type="SAM" id="Phobius"/>
    </source>
</evidence>
<feature type="transmembrane region" description="Helical" evidence="1">
    <location>
        <begin position="43"/>
        <end position="65"/>
    </location>
</feature>
<keyword evidence="1" id="KW-1133">Transmembrane helix</keyword>
<evidence type="ECO:0000313" key="3">
    <source>
        <dbReference type="Proteomes" id="UP001595846"/>
    </source>
</evidence>
<protein>
    <submittedName>
        <fullName evidence="2">ABC transporter permease</fullName>
    </submittedName>
</protein>
<keyword evidence="1" id="KW-0812">Transmembrane</keyword>
<accession>A0ABD5NJ86</accession>
<sequence>MRGASTGERSRPVRGTNGRSRVRSLRRLLAAVVEKQVALLTRYWINTVTMLVTTYVFFALIFYGGQAVAGPAIEDSLDGIVVGFFLFTATLAAFFGTAQNVQREAQWGTLEQLFMSPHGIGRVMAVKSVWNVGFSIVVALALLVVMLVTTGRDLTVDVVTVSVVTTLAVSSVLGIGFVFAGLSLLYKRIENVQQLMQFAFIGLIAAPVADLPWVVGLLPLSTGSGMLQTAMGDGRTLLAFSTGDLAMLVGTGIAYPLLGYLVFRLCVRRARRLGVMGHY</sequence>
<feature type="transmembrane region" description="Helical" evidence="1">
    <location>
        <begin position="77"/>
        <end position="96"/>
    </location>
</feature>
<dbReference type="PANTHER" id="PTHR43229">
    <property type="entry name" value="NODULATION PROTEIN J"/>
    <property type="match status" value="1"/>
</dbReference>
<feature type="transmembrane region" description="Helical" evidence="1">
    <location>
        <begin position="129"/>
        <end position="149"/>
    </location>
</feature>
<dbReference type="AlphaFoldDB" id="A0ABD5NJ86"/>
<name>A0ABD5NJ86_9EURY</name>
<dbReference type="RefSeq" id="WP_382273878.1">
    <property type="nucleotide sequence ID" value="NZ_CP101824.1"/>
</dbReference>
<feature type="transmembrane region" description="Helical" evidence="1">
    <location>
        <begin position="161"/>
        <end position="186"/>
    </location>
</feature>
<comment type="caution">
    <text evidence="2">The sequence shown here is derived from an EMBL/GenBank/DDBJ whole genome shotgun (WGS) entry which is preliminary data.</text>
</comment>
<dbReference type="Proteomes" id="UP001595846">
    <property type="component" value="Unassembled WGS sequence"/>
</dbReference>
<feature type="transmembrane region" description="Helical" evidence="1">
    <location>
        <begin position="238"/>
        <end position="263"/>
    </location>
</feature>
<dbReference type="EMBL" id="JBHSAQ010000001">
    <property type="protein sequence ID" value="MFC3956916.1"/>
    <property type="molecule type" value="Genomic_DNA"/>
</dbReference>
<proteinExistence type="predicted"/>
<gene>
    <name evidence="2" type="ORF">ACFOUR_00825</name>
</gene>